<dbReference type="STRING" id="1797471.A3A71_04065"/>
<evidence type="ECO:0000313" key="9">
    <source>
        <dbReference type="EMBL" id="OGD64313.1"/>
    </source>
</evidence>
<dbReference type="InterPro" id="IPR051050">
    <property type="entry name" value="Lipid_II_flippase_MurJ/MviN"/>
</dbReference>
<evidence type="ECO:0000256" key="6">
    <source>
        <dbReference type="ARBA" id="ARBA00022989"/>
    </source>
</evidence>
<dbReference type="GO" id="GO:0034204">
    <property type="term" value="P:lipid translocation"/>
    <property type="evidence" value="ECO:0007669"/>
    <property type="project" value="TreeGrafter"/>
</dbReference>
<sequence>MSVRSLTSLMHRSNGLKQAVGILFVTSLVGSVLGLVRNIVIANRVGVTYGTIGPLDSYYAAFALPDLFYNFIIVGALSSAVVPLLVELDTKGDQEKFWRAFNTLISTGFVAITIAMVVLFAAMPFFVNAILPGFANADVAATTSLAKILLLSPLLFTVSQLISSALQAKRYFLASALSPLIYNIAIIAGAMLIPRFGLPALVLGVILGAVAHVLVQLPTLIGLGWKFRFQLSIVDAHVRRVIRLMIPRALSLTGNQMLLLAFYRIASHFEAGSIAIYRLTDDLQTAPVLLLANTLAMAVLPDFARHVSLGKDSEFRQLIGKALRLILFIFLPVTIFLLFSSGQVIDLYISVGHSIGSHELALATRTFQFFVVSLFFQGCILLLARVYFARGNTVRPTVISLFSIAVAWALALLLARQTDLGAAGLALAFSVGSTVNAVALWVSLKLPISLIWSDEEGRVNFPLVALGSIIFALVIRVTYLLAPTLSHSLTPKASAQNLVEIIFALSVGLAFYFVWSKVFKLEQWRIIHPNRAASIPK</sequence>
<feature type="transmembrane region" description="Helical" evidence="8">
    <location>
        <begin position="325"/>
        <end position="349"/>
    </location>
</feature>
<evidence type="ECO:0000256" key="7">
    <source>
        <dbReference type="ARBA" id="ARBA00023136"/>
    </source>
</evidence>
<feature type="transmembrane region" description="Helical" evidence="8">
    <location>
        <begin position="100"/>
        <end position="127"/>
    </location>
</feature>
<gene>
    <name evidence="9" type="ORF">A3A71_04065</name>
</gene>
<dbReference type="GO" id="GO:0008360">
    <property type="term" value="P:regulation of cell shape"/>
    <property type="evidence" value="ECO:0007669"/>
    <property type="project" value="UniProtKB-KW"/>
</dbReference>
<feature type="transmembrane region" description="Helical" evidence="8">
    <location>
        <begin position="397"/>
        <end position="415"/>
    </location>
</feature>
<comment type="subcellular location">
    <subcellularLocation>
        <location evidence="1">Cell membrane</location>
        <topology evidence="1">Multi-pass membrane protein</topology>
    </subcellularLocation>
</comment>
<dbReference type="AlphaFoldDB" id="A0A1F5EAC7"/>
<feature type="transmembrane region" description="Helical" evidence="8">
    <location>
        <begin position="20"/>
        <end position="40"/>
    </location>
</feature>
<keyword evidence="5" id="KW-0573">Peptidoglycan synthesis</keyword>
<feature type="transmembrane region" description="Helical" evidence="8">
    <location>
        <begin position="463"/>
        <end position="482"/>
    </location>
</feature>
<evidence type="ECO:0000256" key="4">
    <source>
        <dbReference type="ARBA" id="ARBA00022960"/>
    </source>
</evidence>
<dbReference type="PRINTS" id="PR01806">
    <property type="entry name" value="VIRFACTRMVIN"/>
</dbReference>
<evidence type="ECO:0000256" key="2">
    <source>
        <dbReference type="ARBA" id="ARBA00022475"/>
    </source>
</evidence>
<dbReference type="EMBL" id="MEZX01000003">
    <property type="protein sequence ID" value="OGD64313.1"/>
    <property type="molecule type" value="Genomic_DNA"/>
</dbReference>
<evidence type="ECO:0000313" key="10">
    <source>
        <dbReference type="Proteomes" id="UP000177481"/>
    </source>
</evidence>
<evidence type="ECO:0000256" key="3">
    <source>
        <dbReference type="ARBA" id="ARBA00022692"/>
    </source>
</evidence>
<accession>A0A1F5EAC7</accession>
<evidence type="ECO:0000256" key="8">
    <source>
        <dbReference type="SAM" id="Phobius"/>
    </source>
</evidence>
<dbReference type="PANTHER" id="PTHR47019">
    <property type="entry name" value="LIPID II FLIPPASE MURJ"/>
    <property type="match status" value="1"/>
</dbReference>
<evidence type="ECO:0000256" key="1">
    <source>
        <dbReference type="ARBA" id="ARBA00004651"/>
    </source>
</evidence>
<keyword evidence="3 8" id="KW-0812">Transmembrane</keyword>
<feature type="transmembrane region" description="Helical" evidence="8">
    <location>
        <begin position="139"/>
        <end position="159"/>
    </location>
</feature>
<reference evidence="9 10" key="1">
    <citation type="journal article" date="2016" name="Nat. Commun.">
        <title>Thousands of microbial genomes shed light on interconnected biogeochemical processes in an aquifer system.</title>
        <authorList>
            <person name="Anantharaman K."/>
            <person name="Brown C.T."/>
            <person name="Hug L.A."/>
            <person name="Sharon I."/>
            <person name="Castelle C.J."/>
            <person name="Probst A.J."/>
            <person name="Thomas B.C."/>
            <person name="Singh A."/>
            <person name="Wilkins M.J."/>
            <person name="Karaoz U."/>
            <person name="Brodie E.L."/>
            <person name="Williams K.H."/>
            <person name="Hubbard S.S."/>
            <person name="Banfield J.F."/>
        </authorList>
    </citation>
    <scope>NUCLEOTIDE SEQUENCE [LARGE SCALE GENOMIC DNA]</scope>
</reference>
<dbReference type="Proteomes" id="UP000177481">
    <property type="component" value="Unassembled WGS sequence"/>
</dbReference>
<dbReference type="GO" id="GO:0009252">
    <property type="term" value="P:peptidoglycan biosynthetic process"/>
    <property type="evidence" value="ECO:0007669"/>
    <property type="project" value="UniProtKB-KW"/>
</dbReference>
<feature type="transmembrane region" description="Helical" evidence="8">
    <location>
        <begin position="369"/>
        <end position="388"/>
    </location>
</feature>
<keyword evidence="4" id="KW-0133">Cell shape</keyword>
<dbReference type="GO" id="GO:0005886">
    <property type="term" value="C:plasma membrane"/>
    <property type="evidence" value="ECO:0007669"/>
    <property type="project" value="UniProtKB-SubCell"/>
</dbReference>
<feature type="transmembrane region" description="Helical" evidence="8">
    <location>
        <begin position="494"/>
        <end position="515"/>
    </location>
</feature>
<dbReference type="GO" id="GO:0015648">
    <property type="term" value="F:lipid-linked peptidoglycan transporter activity"/>
    <property type="evidence" value="ECO:0007669"/>
    <property type="project" value="TreeGrafter"/>
</dbReference>
<feature type="transmembrane region" description="Helical" evidence="8">
    <location>
        <begin position="200"/>
        <end position="225"/>
    </location>
</feature>
<keyword evidence="7 8" id="KW-0472">Membrane</keyword>
<feature type="transmembrane region" description="Helical" evidence="8">
    <location>
        <begin position="67"/>
        <end position="88"/>
    </location>
</feature>
<name>A0A1F5EAC7_9BACT</name>
<dbReference type="Pfam" id="PF03023">
    <property type="entry name" value="MurJ"/>
    <property type="match status" value="1"/>
</dbReference>
<dbReference type="PANTHER" id="PTHR47019:SF1">
    <property type="entry name" value="LIPID II FLIPPASE MURJ"/>
    <property type="match status" value="1"/>
</dbReference>
<comment type="caution">
    <text evidence="9">The sequence shown here is derived from an EMBL/GenBank/DDBJ whole genome shotgun (WGS) entry which is preliminary data.</text>
</comment>
<evidence type="ECO:0008006" key="11">
    <source>
        <dbReference type="Google" id="ProtNLM"/>
    </source>
</evidence>
<feature type="transmembrane region" description="Helical" evidence="8">
    <location>
        <begin position="171"/>
        <end position="194"/>
    </location>
</feature>
<keyword evidence="2" id="KW-1003">Cell membrane</keyword>
<evidence type="ECO:0000256" key="5">
    <source>
        <dbReference type="ARBA" id="ARBA00022984"/>
    </source>
</evidence>
<feature type="transmembrane region" description="Helical" evidence="8">
    <location>
        <begin position="421"/>
        <end position="442"/>
    </location>
</feature>
<keyword evidence="6 8" id="KW-1133">Transmembrane helix</keyword>
<organism evidence="9 10">
    <name type="scientific">Candidatus Berkelbacteria bacterium RIFCSPLOWO2_01_FULL_50_28</name>
    <dbReference type="NCBI Taxonomy" id="1797471"/>
    <lineage>
        <taxon>Bacteria</taxon>
        <taxon>Candidatus Berkelbacteria</taxon>
    </lineage>
</organism>
<dbReference type="InterPro" id="IPR004268">
    <property type="entry name" value="MurJ"/>
</dbReference>
<proteinExistence type="predicted"/>
<protein>
    <recommendedName>
        <fullName evidence="11">Lipid II flippase MurJ</fullName>
    </recommendedName>
</protein>